<evidence type="ECO:0000313" key="11">
    <source>
        <dbReference type="EMBL" id="KAA6387440.1"/>
    </source>
</evidence>
<dbReference type="GO" id="GO:0005524">
    <property type="term" value="F:ATP binding"/>
    <property type="evidence" value="ECO:0007669"/>
    <property type="project" value="UniProtKB-KW"/>
</dbReference>
<dbReference type="Proteomes" id="UP000324800">
    <property type="component" value="Unassembled WGS sequence"/>
</dbReference>
<keyword evidence="4" id="KW-0547">Nucleotide-binding</keyword>
<evidence type="ECO:0000256" key="7">
    <source>
        <dbReference type="ARBA" id="ARBA00047899"/>
    </source>
</evidence>
<dbReference type="PROSITE" id="PS50011">
    <property type="entry name" value="PROTEIN_KINASE_DOM"/>
    <property type="match status" value="1"/>
</dbReference>
<dbReference type="EMBL" id="SNRW01004375">
    <property type="protein sequence ID" value="KAA6387440.1"/>
    <property type="molecule type" value="Genomic_DNA"/>
</dbReference>
<feature type="compositionally biased region" description="Basic and acidic residues" evidence="9">
    <location>
        <begin position="327"/>
        <end position="345"/>
    </location>
</feature>
<dbReference type="InterPro" id="IPR000719">
    <property type="entry name" value="Prot_kinase_dom"/>
</dbReference>
<comment type="catalytic activity">
    <reaction evidence="7">
        <text>L-threonyl-[protein] + ATP = O-phospho-L-threonyl-[protein] + ADP + H(+)</text>
        <dbReference type="Rhea" id="RHEA:46608"/>
        <dbReference type="Rhea" id="RHEA-COMP:11060"/>
        <dbReference type="Rhea" id="RHEA-COMP:11605"/>
        <dbReference type="ChEBI" id="CHEBI:15378"/>
        <dbReference type="ChEBI" id="CHEBI:30013"/>
        <dbReference type="ChEBI" id="CHEBI:30616"/>
        <dbReference type="ChEBI" id="CHEBI:61977"/>
        <dbReference type="ChEBI" id="CHEBI:456216"/>
        <dbReference type="EC" id="2.7.11.1"/>
    </reaction>
</comment>
<name>A0A5J4VYF6_9EUKA</name>
<feature type="compositionally biased region" description="Acidic residues" evidence="9">
    <location>
        <begin position="346"/>
        <end position="369"/>
    </location>
</feature>
<protein>
    <recommendedName>
        <fullName evidence="1">non-specific serine/threonine protein kinase</fullName>
        <ecNumber evidence="1">2.7.11.1</ecNumber>
    </recommendedName>
</protein>
<feature type="compositionally biased region" description="Basic and acidic residues" evidence="9">
    <location>
        <begin position="422"/>
        <end position="434"/>
    </location>
</feature>
<evidence type="ECO:0000256" key="5">
    <source>
        <dbReference type="ARBA" id="ARBA00022777"/>
    </source>
</evidence>
<evidence type="ECO:0000256" key="3">
    <source>
        <dbReference type="ARBA" id="ARBA00022679"/>
    </source>
</evidence>
<evidence type="ECO:0000256" key="1">
    <source>
        <dbReference type="ARBA" id="ARBA00012513"/>
    </source>
</evidence>
<comment type="caution">
    <text evidence="11">The sequence shown here is derived from an EMBL/GenBank/DDBJ whole genome shotgun (WGS) entry which is preliminary data.</text>
</comment>
<feature type="compositionally biased region" description="Polar residues" evidence="9">
    <location>
        <begin position="469"/>
        <end position="482"/>
    </location>
</feature>
<evidence type="ECO:0000256" key="8">
    <source>
        <dbReference type="ARBA" id="ARBA00048679"/>
    </source>
</evidence>
<comment type="catalytic activity">
    <reaction evidence="8">
        <text>L-seryl-[protein] + ATP = O-phospho-L-seryl-[protein] + ADP + H(+)</text>
        <dbReference type="Rhea" id="RHEA:17989"/>
        <dbReference type="Rhea" id="RHEA-COMP:9863"/>
        <dbReference type="Rhea" id="RHEA-COMP:11604"/>
        <dbReference type="ChEBI" id="CHEBI:15378"/>
        <dbReference type="ChEBI" id="CHEBI:29999"/>
        <dbReference type="ChEBI" id="CHEBI:30616"/>
        <dbReference type="ChEBI" id="CHEBI:83421"/>
        <dbReference type="ChEBI" id="CHEBI:456216"/>
        <dbReference type="EC" id="2.7.11.1"/>
    </reaction>
</comment>
<keyword evidence="2" id="KW-0723">Serine/threonine-protein kinase</keyword>
<dbReference type="Gene3D" id="1.10.510.10">
    <property type="entry name" value="Transferase(Phosphotransferase) domain 1"/>
    <property type="match status" value="1"/>
</dbReference>
<sequence length="693" mass="80300">MARYNDYEEIRVLGSGAFGETWLIREKASGKNFVWKKVKYLTDQQKQMANHEVKTMLALSSPYIVNYITSFQRKNKFYIVLEYCDKGDLRKYIDNLKQMTEMGVILSEDKYWELVTQLTIALNHLHTKGVLHRDLKSENIFLANQYSVKLGDFGISKQTDINDQNMAQSVVGTFYTMAPELWKNLKYSEKADLFSLGVILYELVTLNRPFQGRNAFSIGRQICDDDPEPIDNKSHFSDQAKNLIFQLLDKNPDNRPSTNDILQIDQVKLKIDLHQKVQDEITKHDDEIKLRQIELFRQKQKRIFEKEQREMEKAEKKKQNKIKQIKKKQEQDQQKKIDKQTKEDQKEDNEEEEEDDDDSSEDDDDDDEYDLIQYTPFPFYFASEGRIDVRVDTIAIKQRNENTGQPSKISNFKSIFGIETKRDANKRDQEDRNNENVQQEQETNINLQKIKEKDNDEQITSGQREKEQIQSPSKQSSLTQQQNISTHINQLQLFALEHPTPQAPRLQRVEQKIEETNQVRRITPVNSALRITSLTGRYCTISINPAIDNDIITYSVQFGNTGNSSFAIGLAKAQIQFAPGQNPKIYDKDCIRFFNSGKVVLNKNSSTGNSPIASESVVDLEIDLRLSQEKRTAHLYVNNEQQLVYCSGIPPTAVRVFGFVTSCDSTITVLSVKSGNKQRFRKMANEVEIKWDQ</sequence>
<evidence type="ECO:0000313" key="12">
    <source>
        <dbReference type="Proteomes" id="UP000324800"/>
    </source>
</evidence>
<feature type="region of interest" description="Disordered" evidence="9">
    <location>
        <begin position="308"/>
        <end position="369"/>
    </location>
</feature>
<dbReference type="AlphaFoldDB" id="A0A5J4VYF6"/>
<proteinExistence type="predicted"/>
<evidence type="ECO:0000256" key="9">
    <source>
        <dbReference type="SAM" id="MobiDB-lite"/>
    </source>
</evidence>
<dbReference type="Pfam" id="PF00069">
    <property type="entry name" value="Pkinase"/>
    <property type="match status" value="1"/>
</dbReference>
<dbReference type="InterPro" id="IPR051131">
    <property type="entry name" value="NEK_Ser/Thr_kinase_NIMA"/>
</dbReference>
<evidence type="ECO:0000256" key="2">
    <source>
        <dbReference type="ARBA" id="ARBA00022527"/>
    </source>
</evidence>
<evidence type="ECO:0000259" key="10">
    <source>
        <dbReference type="PROSITE" id="PS50011"/>
    </source>
</evidence>
<keyword evidence="6" id="KW-0067">ATP-binding</keyword>
<gene>
    <name evidence="11" type="ORF">EZS28_017034</name>
</gene>
<feature type="domain" description="Protein kinase" evidence="10">
    <location>
        <begin position="7"/>
        <end position="277"/>
    </location>
</feature>
<feature type="compositionally biased region" description="Basic and acidic residues" evidence="9">
    <location>
        <begin position="308"/>
        <end position="317"/>
    </location>
</feature>
<evidence type="ECO:0000256" key="4">
    <source>
        <dbReference type="ARBA" id="ARBA00022741"/>
    </source>
</evidence>
<dbReference type="PANTHER" id="PTHR44899:SF3">
    <property type="entry name" value="SERINE_THREONINE-PROTEIN KINASE NEK1"/>
    <property type="match status" value="1"/>
</dbReference>
<accession>A0A5J4VYF6</accession>
<reference evidence="11 12" key="1">
    <citation type="submission" date="2019-03" db="EMBL/GenBank/DDBJ databases">
        <title>Single cell metagenomics reveals metabolic interactions within the superorganism composed of flagellate Streblomastix strix and complex community of Bacteroidetes bacteria on its surface.</title>
        <authorList>
            <person name="Treitli S.C."/>
            <person name="Kolisko M."/>
            <person name="Husnik F."/>
            <person name="Keeling P."/>
            <person name="Hampl V."/>
        </authorList>
    </citation>
    <scope>NUCLEOTIDE SEQUENCE [LARGE SCALE GENOMIC DNA]</scope>
    <source>
        <strain evidence="11">ST1C</strain>
    </source>
</reference>
<feature type="region of interest" description="Disordered" evidence="9">
    <location>
        <begin position="422"/>
        <end position="482"/>
    </location>
</feature>
<dbReference type="InterPro" id="IPR011009">
    <property type="entry name" value="Kinase-like_dom_sf"/>
</dbReference>
<organism evidence="11 12">
    <name type="scientific">Streblomastix strix</name>
    <dbReference type="NCBI Taxonomy" id="222440"/>
    <lineage>
        <taxon>Eukaryota</taxon>
        <taxon>Metamonada</taxon>
        <taxon>Preaxostyla</taxon>
        <taxon>Oxymonadida</taxon>
        <taxon>Streblomastigidae</taxon>
        <taxon>Streblomastix</taxon>
    </lineage>
</organism>
<dbReference type="InterPro" id="IPR008271">
    <property type="entry name" value="Ser/Thr_kinase_AS"/>
</dbReference>
<dbReference type="PANTHER" id="PTHR44899">
    <property type="entry name" value="CAMK FAMILY PROTEIN KINASE"/>
    <property type="match status" value="1"/>
</dbReference>
<keyword evidence="3" id="KW-0808">Transferase</keyword>
<dbReference type="EC" id="2.7.11.1" evidence="1"/>
<dbReference type="PROSITE" id="PS00108">
    <property type="entry name" value="PROTEIN_KINASE_ST"/>
    <property type="match status" value="1"/>
</dbReference>
<dbReference type="SMART" id="SM00220">
    <property type="entry name" value="S_TKc"/>
    <property type="match status" value="1"/>
</dbReference>
<feature type="compositionally biased region" description="Low complexity" evidence="9">
    <location>
        <begin position="435"/>
        <end position="444"/>
    </location>
</feature>
<dbReference type="GO" id="GO:0004674">
    <property type="term" value="F:protein serine/threonine kinase activity"/>
    <property type="evidence" value="ECO:0007669"/>
    <property type="project" value="UniProtKB-KW"/>
</dbReference>
<dbReference type="SUPFAM" id="SSF56112">
    <property type="entry name" value="Protein kinase-like (PK-like)"/>
    <property type="match status" value="1"/>
</dbReference>
<evidence type="ECO:0000256" key="6">
    <source>
        <dbReference type="ARBA" id="ARBA00022840"/>
    </source>
</evidence>
<keyword evidence="5 11" id="KW-0418">Kinase</keyword>